<dbReference type="Gene3D" id="2.60.120.260">
    <property type="entry name" value="Galactose-binding domain-like"/>
    <property type="match status" value="1"/>
</dbReference>
<dbReference type="STRING" id="1045775.SAMN05216378_3803"/>
<gene>
    <name evidence="1" type="ORF">SAMN05216378_3803</name>
</gene>
<evidence type="ECO:0000313" key="1">
    <source>
        <dbReference type="EMBL" id="SFE63400.1"/>
    </source>
</evidence>
<keyword evidence="2" id="KW-1185">Reference proteome</keyword>
<protein>
    <submittedName>
        <fullName evidence="1">Uncharacterized protein</fullName>
    </submittedName>
</protein>
<dbReference type="EMBL" id="FOMT01000003">
    <property type="protein sequence ID" value="SFE63400.1"/>
    <property type="molecule type" value="Genomic_DNA"/>
</dbReference>
<accession>A0A1I2C6W4</accession>
<dbReference type="OrthoDB" id="9760240at2"/>
<organism evidence="1 2">
    <name type="scientific">Paenibacillus catalpae</name>
    <dbReference type="NCBI Taxonomy" id="1045775"/>
    <lineage>
        <taxon>Bacteria</taxon>
        <taxon>Bacillati</taxon>
        <taxon>Bacillota</taxon>
        <taxon>Bacilli</taxon>
        <taxon>Bacillales</taxon>
        <taxon>Paenibacillaceae</taxon>
        <taxon>Paenibacillus</taxon>
    </lineage>
</organism>
<dbReference type="RefSeq" id="WP_091187846.1">
    <property type="nucleotide sequence ID" value="NZ_FOMT01000003.1"/>
</dbReference>
<name>A0A1I2C6W4_9BACL</name>
<dbReference type="Proteomes" id="UP000198855">
    <property type="component" value="Unassembled WGS sequence"/>
</dbReference>
<reference evidence="2" key="1">
    <citation type="submission" date="2016-10" db="EMBL/GenBank/DDBJ databases">
        <authorList>
            <person name="Varghese N."/>
            <person name="Submissions S."/>
        </authorList>
    </citation>
    <scope>NUCLEOTIDE SEQUENCE [LARGE SCALE GENOMIC DNA]</scope>
    <source>
        <strain evidence="2">CGMCC 1.10784</strain>
    </source>
</reference>
<sequence length="89" mass="10088">MISRVQIDDRPYDGLDGRPAWDGPRKNFEIRAFNDPSFGTYTVLGSVGATAYPGHVWSHVVTNTNAYRYIRYVRTDTGYASYRSCACSR</sequence>
<dbReference type="AlphaFoldDB" id="A0A1I2C6W4"/>
<evidence type="ECO:0000313" key="2">
    <source>
        <dbReference type="Proteomes" id="UP000198855"/>
    </source>
</evidence>
<proteinExistence type="predicted"/>